<dbReference type="EnsemblPlants" id="PNT73299">
    <property type="protein sequence ID" value="PNT73299"/>
    <property type="gene ID" value="BRADI_2g56804v3"/>
</dbReference>
<proteinExistence type="predicted"/>
<reference evidence="2" key="3">
    <citation type="submission" date="2018-08" db="UniProtKB">
        <authorList>
            <consortium name="EnsemblPlants"/>
        </authorList>
    </citation>
    <scope>IDENTIFICATION</scope>
    <source>
        <strain evidence="2">cv. Bd21</strain>
    </source>
</reference>
<dbReference type="Gramene" id="PNT73299">
    <property type="protein sequence ID" value="PNT73299"/>
    <property type="gene ID" value="BRADI_2g56804v3"/>
</dbReference>
<dbReference type="EMBL" id="CM000881">
    <property type="protein sequence ID" value="PNT73299.1"/>
    <property type="molecule type" value="Genomic_DNA"/>
</dbReference>
<sequence>MHAHLARLTRQVSFGVPVEKRSRGKPEKALRIQRHGTRSWRNQRDTWEHGATPAWALGVKEKRKGNFDLVKAKWSRRCLCPAFWTH</sequence>
<evidence type="ECO:0000313" key="1">
    <source>
        <dbReference type="EMBL" id="PNT73299.1"/>
    </source>
</evidence>
<evidence type="ECO:0000313" key="2">
    <source>
        <dbReference type="EnsemblPlants" id="PNT73299"/>
    </source>
</evidence>
<dbReference type="InParanoid" id="A0A2K2DGA7"/>
<gene>
    <name evidence="1" type="ORF">BRADI_2g56804v3</name>
</gene>
<organism evidence="1">
    <name type="scientific">Brachypodium distachyon</name>
    <name type="common">Purple false brome</name>
    <name type="synonym">Trachynia distachya</name>
    <dbReference type="NCBI Taxonomy" id="15368"/>
    <lineage>
        <taxon>Eukaryota</taxon>
        <taxon>Viridiplantae</taxon>
        <taxon>Streptophyta</taxon>
        <taxon>Embryophyta</taxon>
        <taxon>Tracheophyta</taxon>
        <taxon>Spermatophyta</taxon>
        <taxon>Magnoliopsida</taxon>
        <taxon>Liliopsida</taxon>
        <taxon>Poales</taxon>
        <taxon>Poaceae</taxon>
        <taxon>BOP clade</taxon>
        <taxon>Pooideae</taxon>
        <taxon>Stipodae</taxon>
        <taxon>Brachypodieae</taxon>
        <taxon>Brachypodium</taxon>
    </lineage>
</organism>
<reference evidence="1" key="2">
    <citation type="submission" date="2017-06" db="EMBL/GenBank/DDBJ databases">
        <title>WGS assembly of Brachypodium distachyon.</title>
        <authorList>
            <consortium name="The International Brachypodium Initiative"/>
            <person name="Lucas S."/>
            <person name="Harmon-Smith M."/>
            <person name="Lail K."/>
            <person name="Tice H."/>
            <person name="Grimwood J."/>
            <person name="Bruce D."/>
            <person name="Barry K."/>
            <person name="Shu S."/>
            <person name="Lindquist E."/>
            <person name="Wang M."/>
            <person name="Pitluck S."/>
            <person name="Vogel J.P."/>
            <person name="Garvin D.F."/>
            <person name="Mockler T.C."/>
            <person name="Schmutz J."/>
            <person name="Rokhsar D."/>
            <person name="Bevan M.W."/>
        </authorList>
    </citation>
    <scope>NUCLEOTIDE SEQUENCE</scope>
    <source>
        <strain evidence="1">Bd21</strain>
    </source>
</reference>
<dbReference type="Proteomes" id="UP000008810">
    <property type="component" value="Chromosome 2"/>
</dbReference>
<evidence type="ECO:0000313" key="3">
    <source>
        <dbReference type="Proteomes" id="UP000008810"/>
    </source>
</evidence>
<protein>
    <submittedName>
        <fullName evidence="1 2">Uncharacterized protein</fullName>
    </submittedName>
</protein>
<name>A0A2K2DGA7_BRADI</name>
<keyword evidence="3" id="KW-1185">Reference proteome</keyword>
<reference evidence="1 2" key="1">
    <citation type="journal article" date="2010" name="Nature">
        <title>Genome sequencing and analysis of the model grass Brachypodium distachyon.</title>
        <authorList>
            <consortium name="International Brachypodium Initiative"/>
        </authorList>
    </citation>
    <scope>NUCLEOTIDE SEQUENCE [LARGE SCALE GENOMIC DNA]</scope>
    <source>
        <strain evidence="1 2">Bd21</strain>
    </source>
</reference>
<dbReference type="AlphaFoldDB" id="A0A2K2DGA7"/>
<accession>A0A2K2DGA7</accession>